<proteinExistence type="predicted"/>
<dbReference type="AlphaFoldDB" id="A0A0F2T4H1"/>
<keyword evidence="3" id="KW-1185">Reference proteome</keyword>
<dbReference type="RefSeq" id="WP_045704916.1">
    <property type="nucleotide sequence ID" value="NZ_JZKH01000140.1"/>
</dbReference>
<sequence length="69" mass="7403">MTKPEISTRGWYKSSYSAQATECVETGRVVSSGMAVRDSKDPNGPALLFPAAAWSSFVTSIKTGEFPNT</sequence>
<evidence type="ECO:0000313" key="2">
    <source>
        <dbReference type="EMBL" id="KJS58114.1"/>
    </source>
</evidence>
<gene>
    <name evidence="2" type="ORF">VM95_35415</name>
</gene>
<evidence type="ECO:0000259" key="1">
    <source>
        <dbReference type="Pfam" id="PF04149"/>
    </source>
</evidence>
<name>A0A0F2T4H1_STRR3</name>
<feature type="domain" description="DUF397" evidence="1">
    <location>
        <begin position="10"/>
        <end position="62"/>
    </location>
</feature>
<dbReference type="Pfam" id="PF04149">
    <property type="entry name" value="DUF397"/>
    <property type="match status" value="1"/>
</dbReference>
<reference evidence="2 3" key="1">
    <citation type="submission" date="2015-02" db="EMBL/GenBank/DDBJ databases">
        <authorList>
            <person name="Ju K.-S."/>
            <person name="Doroghazi J.R."/>
            <person name="Metcalf W."/>
        </authorList>
    </citation>
    <scope>NUCLEOTIDE SEQUENCE [LARGE SCALE GENOMIC DNA]</scope>
    <source>
        <strain evidence="2 3">ATCC 31215</strain>
    </source>
</reference>
<protein>
    <recommendedName>
        <fullName evidence="1">DUF397 domain-containing protein</fullName>
    </recommendedName>
</protein>
<dbReference type="InterPro" id="IPR007278">
    <property type="entry name" value="DUF397"/>
</dbReference>
<comment type="caution">
    <text evidence="2">The sequence shown here is derived from an EMBL/GenBank/DDBJ whole genome shotgun (WGS) entry which is preliminary data.</text>
</comment>
<dbReference type="EMBL" id="JZKH01000140">
    <property type="protein sequence ID" value="KJS58114.1"/>
    <property type="molecule type" value="Genomic_DNA"/>
</dbReference>
<evidence type="ECO:0000313" key="3">
    <source>
        <dbReference type="Proteomes" id="UP000033699"/>
    </source>
</evidence>
<organism evidence="2 3">
    <name type="scientific">Streptomyces rubellomurinus (strain ATCC 31215)</name>
    <dbReference type="NCBI Taxonomy" id="359131"/>
    <lineage>
        <taxon>Bacteria</taxon>
        <taxon>Bacillati</taxon>
        <taxon>Actinomycetota</taxon>
        <taxon>Actinomycetes</taxon>
        <taxon>Kitasatosporales</taxon>
        <taxon>Streptomycetaceae</taxon>
        <taxon>Streptomyces</taxon>
    </lineage>
</organism>
<accession>A0A0F2T4H1</accession>
<dbReference type="Proteomes" id="UP000033699">
    <property type="component" value="Unassembled WGS sequence"/>
</dbReference>
<dbReference type="OrthoDB" id="3482540at2"/>
<dbReference type="PATRIC" id="fig|359131.3.peg.1600"/>